<dbReference type="EMBL" id="LT629766">
    <property type="protein sequence ID" value="SDS33301.1"/>
    <property type="molecule type" value="Genomic_DNA"/>
</dbReference>
<protein>
    <submittedName>
        <fullName evidence="1">Uncharacterized protein</fullName>
    </submittedName>
</protein>
<evidence type="ECO:0000313" key="2">
    <source>
        <dbReference type="Proteomes" id="UP000199597"/>
    </source>
</evidence>
<keyword evidence="2" id="KW-1185">Reference proteome</keyword>
<dbReference type="Proteomes" id="UP000199597">
    <property type="component" value="Chromosome I"/>
</dbReference>
<dbReference type="AlphaFoldDB" id="A0A1H1RC54"/>
<gene>
    <name evidence="1" type="ORF">SAMN04489752_1481</name>
</gene>
<dbReference type="STRING" id="1136497.SAMN04489752_1481"/>
<evidence type="ECO:0000313" key="1">
    <source>
        <dbReference type="EMBL" id="SDS33301.1"/>
    </source>
</evidence>
<accession>A0A1H1RC54</accession>
<organism evidence="1 2">
    <name type="scientific">Brevibacterium siliguriense</name>
    <dbReference type="NCBI Taxonomy" id="1136497"/>
    <lineage>
        <taxon>Bacteria</taxon>
        <taxon>Bacillati</taxon>
        <taxon>Actinomycetota</taxon>
        <taxon>Actinomycetes</taxon>
        <taxon>Micrococcales</taxon>
        <taxon>Brevibacteriaceae</taxon>
        <taxon>Brevibacterium</taxon>
    </lineage>
</organism>
<name>A0A1H1RC54_9MICO</name>
<proteinExistence type="predicted"/>
<sequence>MFTEADHFHDRNRVLAKQAIAQPANLADGTTGVVLYWDKYPLTMTNPEAIRVATLIADTVEANRDRR</sequence>
<reference evidence="2" key="1">
    <citation type="submission" date="2016-10" db="EMBL/GenBank/DDBJ databases">
        <authorList>
            <person name="Varghese N."/>
            <person name="Submissions S."/>
        </authorList>
    </citation>
    <scope>NUCLEOTIDE SEQUENCE [LARGE SCALE GENOMIC DNA]</scope>
    <source>
        <strain evidence="2">DSM 23676</strain>
    </source>
</reference>